<keyword evidence="1" id="KW-1133">Transmembrane helix</keyword>
<dbReference type="eggNOG" id="COG4270">
    <property type="taxonomic scope" value="Bacteria"/>
</dbReference>
<dbReference type="EMBL" id="CP003923">
    <property type="protein sequence ID" value="AIC95804.1"/>
    <property type="molecule type" value="Genomic_DNA"/>
</dbReference>
<gene>
    <name evidence="2" type="ORF">BleG1_3257</name>
</gene>
<dbReference type="PATRIC" id="fig|1246626.3.peg.3232"/>
<sequence length="118" mass="13743">MFRVIGLYLISFLFFLAGVGHFVMDGFFIEAMPEWVPFRPFIVYVSGIVEIALAISLLYKPTRSRAGIWTTLFLLLVFPVNVYMAFFPAQYDVPAYALWLRLPIQFVLIWWVLKVTKP</sequence>
<evidence type="ECO:0000313" key="3">
    <source>
        <dbReference type="Proteomes" id="UP000027142"/>
    </source>
</evidence>
<dbReference type="Proteomes" id="UP000027142">
    <property type="component" value="Chromosome"/>
</dbReference>
<dbReference type="PANTHER" id="PTHR36974">
    <property type="entry name" value="MEMBRANE PROTEIN-RELATED"/>
    <property type="match status" value="1"/>
</dbReference>
<dbReference type="RefSeq" id="WP_038483129.1">
    <property type="nucleotide sequence ID" value="NZ_CP003923.1"/>
</dbReference>
<evidence type="ECO:0000256" key="1">
    <source>
        <dbReference type="SAM" id="Phobius"/>
    </source>
</evidence>
<name>A0A060M6S6_9BACI</name>
<dbReference type="KEGG" id="ble:BleG1_3257"/>
<accession>A0A060M6S6</accession>
<feature type="transmembrane region" description="Helical" evidence="1">
    <location>
        <begin position="41"/>
        <end position="59"/>
    </location>
</feature>
<keyword evidence="1" id="KW-0472">Membrane</keyword>
<feature type="transmembrane region" description="Helical" evidence="1">
    <location>
        <begin position="66"/>
        <end position="87"/>
    </location>
</feature>
<dbReference type="AlphaFoldDB" id="A0A060M6S6"/>
<dbReference type="PANTHER" id="PTHR36974:SF1">
    <property type="entry name" value="DOXX FAMILY MEMBRANE PROTEIN"/>
    <property type="match status" value="1"/>
</dbReference>
<organism evidence="2 3">
    <name type="scientific">Shouchella lehensis G1</name>
    <dbReference type="NCBI Taxonomy" id="1246626"/>
    <lineage>
        <taxon>Bacteria</taxon>
        <taxon>Bacillati</taxon>
        <taxon>Bacillota</taxon>
        <taxon>Bacilli</taxon>
        <taxon>Bacillales</taxon>
        <taxon>Bacillaceae</taxon>
        <taxon>Shouchella</taxon>
    </lineage>
</organism>
<dbReference type="HOGENOM" id="CLU_128738_4_2_9"/>
<evidence type="ECO:0000313" key="2">
    <source>
        <dbReference type="EMBL" id="AIC95804.1"/>
    </source>
</evidence>
<proteinExistence type="predicted"/>
<protein>
    <recommendedName>
        <fullName evidence="4">DoxX family protein</fullName>
    </recommendedName>
</protein>
<feature type="transmembrane region" description="Helical" evidence="1">
    <location>
        <begin position="7"/>
        <end position="29"/>
    </location>
</feature>
<dbReference type="OrthoDB" id="327939at2"/>
<feature type="transmembrane region" description="Helical" evidence="1">
    <location>
        <begin position="93"/>
        <end position="113"/>
    </location>
</feature>
<keyword evidence="3" id="KW-1185">Reference proteome</keyword>
<dbReference type="STRING" id="1246626.BleG1_3257"/>
<reference evidence="2 3" key="1">
    <citation type="journal article" date="2014" name="Gene">
        <title>A comparative genomic analysis of the alkalitolerant soil bacterium Bacillus lehensis G1.</title>
        <authorList>
            <person name="Noor Y.M."/>
            <person name="Samsulrizal N.H."/>
            <person name="Jema'on N.A."/>
            <person name="Low K.O."/>
            <person name="Ramli A.N."/>
            <person name="Alias N.I."/>
            <person name="Damis S.I."/>
            <person name="Fuzi S.F."/>
            <person name="Isa M.N."/>
            <person name="Murad A.M."/>
            <person name="Raih M.F."/>
            <person name="Bakar F.D."/>
            <person name="Najimudin N."/>
            <person name="Mahadi N.M."/>
            <person name="Illias R.M."/>
        </authorList>
    </citation>
    <scope>NUCLEOTIDE SEQUENCE [LARGE SCALE GENOMIC DNA]</scope>
    <source>
        <strain evidence="2 3">G1</strain>
    </source>
</reference>
<evidence type="ECO:0008006" key="4">
    <source>
        <dbReference type="Google" id="ProtNLM"/>
    </source>
</evidence>
<keyword evidence="1" id="KW-0812">Transmembrane</keyword>